<keyword evidence="5" id="KW-0249">Electron transport</keyword>
<keyword evidence="1" id="KW-0813">Transport</keyword>
<dbReference type="InterPro" id="IPR009051">
    <property type="entry name" value="Helical_ferredxn"/>
</dbReference>
<evidence type="ECO:0000256" key="4">
    <source>
        <dbReference type="ARBA" id="ARBA00022737"/>
    </source>
</evidence>
<evidence type="ECO:0000313" key="10">
    <source>
        <dbReference type="EMBL" id="NHO54748.1"/>
    </source>
</evidence>
<dbReference type="PROSITE" id="PS00198">
    <property type="entry name" value="4FE4S_FER_1"/>
    <property type="match status" value="1"/>
</dbReference>
<dbReference type="AlphaFoldDB" id="A0A967B8C1"/>
<dbReference type="PANTHER" id="PTHR47153:SF2">
    <property type="entry name" value="LACTATE UTILIZATION PROTEIN B"/>
    <property type="match status" value="1"/>
</dbReference>
<dbReference type="GO" id="GO:0006089">
    <property type="term" value="P:lactate metabolic process"/>
    <property type="evidence" value="ECO:0007669"/>
    <property type="project" value="InterPro"/>
</dbReference>
<dbReference type="Gene3D" id="1.10.1060.10">
    <property type="entry name" value="Alpha-helical ferredoxin"/>
    <property type="match status" value="1"/>
</dbReference>
<dbReference type="InterPro" id="IPR004452">
    <property type="entry name" value="LutB/LldF"/>
</dbReference>
<gene>
    <name evidence="10" type="ORF">GOB87_12470</name>
</gene>
<evidence type="ECO:0000256" key="8">
    <source>
        <dbReference type="SAM" id="MobiDB-lite"/>
    </source>
</evidence>
<feature type="domain" description="4Fe-4S ferredoxin-type" evidence="9">
    <location>
        <begin position="345"/>
        <end position="372"/>
    </location>
</feature>
<dbReference type="Proteomes" id="UP000597459">
    <property type="component" value="Unassembled WGS sequence"/>
</dbReference>
<proteinExistence type="predicted"/>
<dbReference type="Gene3D" id="3.40.50.10420">
    <property type="entry name" value="NagB/RpiA/CoA transferase-like"/>
    <property type="match status" value="1"/>
</dbReference>
<dbReference type="InterPro" id="IPR037171">
    <property type="entry name" value="NagB/RpiA_transferase-like"/>
</dbReference>
<evidence type="ECO:0000256" key="7">
    <source>
        <dbReference type="ARBA" id="ARBA00023014"/>
    </source>
</evidence>
<dbReference type="GO" id="GO:0046872">
    <property type="term" value="F:metal ion binding"/>
    <property type="evidence" value="ECO:0007669"/>
    <property type="project" value="UniProtKB-KW"/>
</dbReference>
<evidence type="ECO:0000256" key="5">
    <source>
        <dbReference type="ARBA" id="ARBA00022982"/>
    </source>
</evidence>
<protein>
    <submittedName>
        <fullName evidence="10">DUF3390 domain-containing protein</fullName>
    </submittedName>
</protein>
<keyword evidence="4" id="KW-0677">Repeat</keyword>
<evidence type="ECO:0000259" key="9">
    <source>
        <dbReference type="PROSITE" id="PS51379"/>
    </source>
</evidence>
<keyword evidence="6" id="KW-0408">Iron</keyword>
<dbReference type="Pfam" id="PF11870">
    <property type="entry name" value="LutB_C"/>
    <property type="match status" value="1"/>
</dbReference>
<dbReference type="InterPro" id="IPR024569">
    <property type="entry name" value="LutB_C"/>
</dbReference>
<dbReference type="GO" id="GO:0051539">
    <property type="term" value="F:4 iron, 4 sulfur cluster binding"/>
    <property type="evidence" value="ECO:0007669"/>
    <property type="project" value="UniProtKB-KW"/>
</dbReference>
<dbReference type="InterPro" id="IPR024185">
    <property type="entry name" value="FTHF_cligase-like_sf"/>
</dbReference>
<reference evidence="10" key="1">
    <citation type="submission" date="2019-11" db="EMBL/GenBank/DDBJ databases">
        <title>Description of new Acetobacter species.</title>
        <authorList>
            <person name="Cleenwerck I."/>
            <person name="Sombolestani A.S."/>
        </authorList>
    </citation>
    <scope>NUCLEOTIDE SEQUENCE</scope>
    <source>
        <strain evidence="10">LMG 1626</strain>
    </source>
</reference>
<organism evidence="10 11">
    <name type="scientific">Acetobacter estunensis</name>
    <dbReference type="NCBI Taxonomy" id="104097"/>
    <lineage>
        <taxon>Bacteria</taxon>
        <taxon>Pseudomonadati</taxon>
        <taxon>Pseudomonadota</taxon>
        <taxon>Alphaproteobacteria</taxon>
        <taxon>Acetobacterales</taxon>
        <taxon>Acetobacteraceae</taxon>
        <taxon>Acetobacter</taxon>
    </lineage>
</organism>
<dbReference type="Pfam" id="PF13183">
    <property type="entry name" value="Fer4_8"/>
    <property type="match status" value="1"/>
</dbReference>
<keyword evidence="3" id="KW-0479">Metal-binding</keyword>
<dbReference type="SUPFAM" id="SSF46548">
    <property type="entry name" value="alpha-helical ferredoxin"/>
    <property type="match status" value="1"/>
</dbReference>
<feature type="region of interest" description="Disordered" evidence="8">
    <location>
        <begin position="1"/>
        <end position="45"/>
    </location>
</feature>
<comment type="caution">
    <text evidence="10">The sequence shown here is derived from an EMBL/GenBank/DDBJ whole genome shotgun (WGS) entry which is preliminary data.</text>
</comment>
<accession>A0A967B8C1</accession>
<keyword evidence="11" id="KW-1185">Reference proteome</keyword>
<sequence>MSIENQAAPTTPAGRTGDGAPANLTHGAGASVTMPPRGPEPQPRGAIIRGNHPIDQQEAARRFMAAPQHLAMHDQRLWDLRQKRDKQKDTIEEWEDLRQLASDIKTHTLTHLDTYLEQFERNAKANGVIVHWAKDADEHNRIAVDILKSKNAKRLIKSKSMLTEECGFREYAGDQGIDVVETDLGERIQQLDDEAPSHVVVPAVHKLRTDVAEVFARTLGSDPNDSDVSYLTEQQREHTRPLILTADAGMTGCNFAVAETGSVVVCTNEGNADLSANTTGLHIVSMGIEKIIPNLNSLAVFVRMLSRSALGSPITQYTSHFRGPRRGAEMHIIIVDNGRTDRLGLEKFWTSLKCIRCGACMNTCPVFRRSGGLSYGATYAGPIGLIIDPTFNRHKYSTLPFSSTMNGSCTNVCPVKINIHEQIADWRQVLAENHEIPAFKKSMMKAAGALLASPRLYRASLPMADSALRHIPRFMLYNRMNTWTRGREMPSVPKETFHQWFKRTRGKDGKKKS</sequence>
<dbReference type="Pfam" id="PF02589">
    <property type="entry name" value="LUD_dom"/>
    <property type="match status" value="1"/>
</dbReference>
<evidence type="ECO:0000313" key="11">
    <source>
        <dbReference type="Proteomes" id="UP000597459"/>
    </source>
</evidence>
<keyword evidence="7" id="KW-0411">Iron-sulfur</keyword>
<dbReference type="InterPro" id="IPR017900">
    <property type="entry name" value="4Fe4S_Fe_S_CS"/>
</dbReference>
<evidence type="ECO:0000256" key="1">
    <source>
        <dbReference type="ARBA" id="ARBA00022448"/>
    </source>
</evidence>
<dbReference type="SUPFAM" id="SSF100950">
    <property type="entry name" value="NagB/RpiA/CoA transferase-like"/>
    <property type="match status" value="1"/>
</dbReference>
<evidence type="ECO:0000256" key="6">
    <source>
        <dbReference type="ARBA" id="ARBA00023004"/>
    </source>
</evidence>
<dbReference type="InterPro" id="IPR017896">
    <property type="entry name" value="4Fe4S_Fe-S-bd"/>
</dbReference>
<name>A0A967B8C1_9PROT</name>
<dbReference type="PROSITE" id="PS51379">
    <property type="entry name" value="4FE4S_FER_2"/>
    <property type="match status" value="1"/>
</dbReference>
<evidence type="ECO:0000256" key="2">
    <source>
        <dbReference type="ARBA" id="ARBA00022485"/>
    </source>
</evidence>
<keyword evidence="2" id="KW-0004">4Fe-4S</keyword>
<evidence type="ECO:0000256" key="3">
    <source>
        <dbReference type="ARBA" id="ARBA00022723"/>
    </source>
</evidence>
<dbReference type="EMBL" id="WOTH01000031">
    <property type="protein sequence ID" value="NHO54748.1"/>
    <property type="molecule type" value="Genomic_DNA"/>
</dbReference>
<dbReference type="InterPro" id="IPR003741">
    <property type="entry name" value="LUD_dom"/>
</dbReference>
<dbReference type="PANTHER" id="PTHR47153">
    <property type="entry name" value="LACTATE UTILIZATION PROTEIN B"/>
    <property type="match status" value="1"/>
</dbReference>